<evidence type="ECO:0000313" key="2">
    <source>
        <dbReference type="EMBL" id="KAK3311806.1"/>
    </source>
</evidence>
<comment type="caution">
    <text evidence="2">The sequence shown here is derived from an EMBL/GenBank/DDBJ whole genome shotgun (WGS) entry which is preliminary data.</text>
</comment>
<dbReference type="AlphaFoldDB" id="A0AAE0LXS7"/>
<name>A0AAE0LXS7_9PEZI</name>
<accession>A0AAE0LXS7</accession>
<dbReference type="EMBL" id="JAUEDM010000018">
    <property type="protein sequence ID" value="KAK3311806.1"/>
    <property type="molecule type" value="Genomic_DNA"/>
</dbReference>
<evidence type="ECO:0000313" key="3">
    <source>
        <dbReference type="Proteomes" id="UP001283341"/>
    </source>
</evidence>
<feature type="compositionally biased region" description="Basic residues" evidence="1">
    <location>
        <begin position="73"/>
        <end position="85"/>
    </location>
</feature>
<dbReference type="Gene3D" id="1.10.510.10">
    <property type="entry name" value="Transferase(Phosphotransferase) domain 1"/>
    <property type="match status" value="1"/>
</dbReference>
<dbReference type="Proteomes" id="UP001283341">
    <property type="component" value="Unassembled WGS sequence"/>
</dbReference>
<feature type="region of interest" description="Disordered" evidence="1">
    <location>
        <begin position="56"/>
        <end position="85"/>
    </location>
</feature>
<keyword evidence="3" id="KW-1185">Reference proteome</keyword>
<organism evidence="2 3">
    <name type="scientific">Apodospora peruviana</name>
    <dbReference type="NCBI Taxonomy" id="516989"/>
    <lineage>
        <taxon>Eukaryota</taxon>
        <taxon>Fungi</taxon>
        <taxon>Dikarya</taxon>
        <taxon>Ascomycota</taxon>
        <taxon>Pezizomycotina</taxon>
        <taxon>Sordariomycetes</taxon>
        <taxon>Sordariomycetidae</taxon>
        <taxon>Sordariales</taxon>
        <taxon>Lasiosphaeriaceae</taxon>
        <taxon>Apodospora</taxon>
    </lineage>
</organism>
<sequence length="150" mass="17116">MPVLKLADFERTLDMRTNAKPSPRRSCGASSHIFTRLLDLFHNRSVTPATALLRAVTMRNPPPPTRRPDGRGRPRKIRPRDAKKKTKWTYGGYLLQEQFEHVDMDLRRLVMRCMMDDPADRPEMEEIGAMIEAKLASEEEEDAGRGPGDA</sequence>
<reference evidence="2" key="1">
    <citation type="journal article" date="2023" name="Mol. Phylogenet. Evol.">
        <title>Genome-scale phylogeny and comparative genomics of the fungal order Sordariales.</title>
        <authorList>
            <person name="Hensen N."/>
            <person name="Bonometti L."/>
            <person name="Westerberg I."/>
            <person name="Brannstrom I.O."/>
            <person name="Guillou S."/>
            <person name="Cros-Aarteil S."/>
            <person name="Calhoun S."/>
            <person name="Haridas S."/>
            <person name="Kuo A."/>
            <person name="Mondo S."/>
            <person name="Pangilinan J."/>
            <person name="Riley R."/>
            <person name="LaButti K."/>
            <person name="Andreopoulos B."/>
            <person name="Lipzen A."/>
            <person name="Chen C."/>
            <person name="Yan M."/>
            <person name="Daum C."/>
            <person name="Ng V."/>
            <person name="Clum A."/>
            <person name="Steindorff A."/>
            <person name="Ohm R.A."/>
            <person name="Martin F."/>
            <person name="Silar P."/>
            <person name="Natvig D.O."/>
            <person name="Lalanne C."/>
            <person name="Gautier V."/>
            <person name="Ament-Velasquez S.L."/>
            <person name="Kruys A."/>
            <person name="Hutchinson M.I."/>
            <person name="Powell A.J."/>
            <person name="Barry K."/>
            <person name="Miller A.N."/>
            <person name="Grigoriev I.V."/>
            <person name="Debuchy R."/>
            <person name="Gladieux P."/>
            <person name="Hiltunen Thoren M."/>
            <person name="Johannesson H."/>
        </authorList>
    </citation>
    <scope>NUCLEOTIDE SEQUENCE</scope>
    <source>
        <strain evidence="2">CBS 118394</strain>
    </source>
</reference>
<reference evidence="2" key="2">
    <citation type="submission" date="2023-06" db="EMBL/GenBank/DDBJ databases">
        <authorList>
            <consortium name="Lawrence Berkeley National Laboratory"/>
            <person name="Haridas S."/>
            <person name="Hensen N."/>
            <person name="Bonometti L."/>
            <person name="Westerberg I."/>
            <person name="Brannstrom I.O."/>
            <person name="Guillou S."/>
            <person name="Cros-Aarteil S."/>
            <person name="Calhoun S."/>
            <person name="Kuo A."/>
            <person name="Mondo S."/>
            <person name="Pangilinan J."/>
            <person name="Riley R."/>
            <person name="Labutti K."/>
            <person name="Andreopoulos B."/>
            <person name="Lipzen A."/>
            <person name="Chen C."/>
            <person name="Yanf M."/>
            <person name="Daum C."/>
            <person name="Ng V."/>
            <person name="Clum A."/>
            <person name="Steindorff A."/>
            <person name="Ohm R."/>
            <person name="Martin F."/>
            <person name="Silar P."/>
            <person name="Natvig D."/>
            <person name="Lalanne C."/>
            <person name="Gautier V."/>
            <person name="Ament-Velasquez S.L."/>
            <person name="Kruys A."/>
            <person name="Hutchinson M.I."/>
            <person name="Powell A.J."/>
            <person name="Barry K."/>
            <person name="Miller A.N."/>
            <person name="Grigoriev I.V."/>
            <person name="Debuchy R."/>
            <person name="Gladieux P."/>
            <person name="Thoren M.H."/>
            <person name="Johannesson H."/>
        </authorList>
    </citation>
    <scope>NUCLEOTIDE SEQUENCE</scope>
    <source>
        <strain evidence="2">CBS 118394</strain>
    </source>
</reference>
<proteinExistence type="predicted"/>
<protein>
    <submittedName>
        <fullName evidence="2">Uncharacterized protein</fullName>
    </submittedName>
</protein>
<gene>
    <name evidence="2" type="ORF">B0H66DRAFT_609065</name>
</gene>
<evidence type="ECO:0000256" key="1">
    <source>
        <dbReference type="SAM" id="MobiDB-lite"/>
    </source>
</evidence>